<protein>
    <recommendedName>
        <fullName evidence="8">Rho GDP-dissociation inhibitor</fullName>
    </recommendedName>
</protein>
<dbReference type="Proteomes" id="UP000469452">
    <property type="component" value="Unassembled WGS sequence"/>
</dbReference>
<keyword evidence="4" id="KW-0963">Cytoplasm</keyword>
<name>A0A6A5A605_APHAT</name>
<reference evidence="6 7" key="1">
    <citation type="submission" date="2019-06" db="EMBL/GenBank/DDBJ databases">
        <title>Genomics analysis of Aphanomyces spp. identifies a new class of oomycete effector associated with host adaptation.</title>
        <authorList>
            <person name="Gaulin E."/>
        </authorList>
    </citation>
    <scope>NUCLEOTIDE SEQUENCE [LARGE SCALE GENOMIC DNA]</scope>
    <source>
        <strain evidence="6 7">E</strain>
    </source>
</reference>
<evidence type="ECO:0000313" key="6">
    <source>
        <dbReference type="EMBL" id="KAF0752071.1"/>
    </source>
</evidence>
<evidence type="ECO:0000256" key="3">
    <source>
        <dbReference type="ARBA" id="ARBA00022468"/>
    </source>
</evidence>
<evidence type="ECO:0000256" key="1">
    <source>
        <dbReference type="ARBA" id="ARBA00004496"/>
    </source>
</evidence>
<feature type="region of interest" description="Disordered" evidence="5">
    <location>
        <begin position="1"/>
        <end position="29"/>
    </location>
</feature>
<dbReference type="AlphaFoldDB" id="A0A6A5A605"/>
<sequence>MECRTTHMTKDCTTTGEVEPHTPNNMGYKMSDQAIASVGDLLEKDKHDSSLQRYKANLLGSAAQGDLVLIRAWDIVVDIHECRRVVVKQFKVVFEDNRHDITYHLDSEEGIQHLRDTPFVMEEGAKYKFAVFFRVNREIVSGLRFRNKVRRHVFSVSEEVVLGSYAPQSTTHEFLFPRHEWAEAPSGLMYRGTYQAECKFIDSDNVEHLRFPYSFVIKKA</sequence>
<evidence type="ECO:0000313" key="7">
    <source>
        <dbReference type="Proteomes" id="UP000469452"/>
    </source>
</evidence>
<accession>A0A6A5A605</accession>
<dbReference type="Gene3D" id="2.70.50.30">
    <property type="entry name" value="Coagulation Factor XIII, subunit A, domain 1"/>
    <property type="match status" value="1"/>
</dbReference>
<comment type="caution">
    <text evidence="6">The sequence shown here is derived from an EMBL/GenBank/DDBJ whole genome shotgun (WGS) entry which is preliminary data.</text>
</comment>
<dbReference type="PANTHER" id="PTHR10980">
    <property type="entry name" value="RHO GDP-DISSOCIATION INHIBITOR"/>
    <property type="match status" value="1"/>
</dbReference>
<evidence type="ECO:0000256" key="5">
    <source>
        <dbReference type="SAM" id="MobiDB-lite"/>
    </source>
</evidence>
<dbReference type="FunFam" id="2.70.50.30:FF:000004">
    <property type="entry name" value="Rho GDP-dissociation inhibitor 1"/>
    <property type="match status" value="1"/>
</dbReference>
<dbReference type="GO" id="GO:0005096">
    <property type="term" value="F:GTPase activator activity"/>
    <property type="evidence" value="ECO:0007669"/>
    <property type="project" value="UniProtKB-KW"/>
</dbReference>
<evidence type="ECO:0000256" key="4">
    <source>
        <dbReference type="ARBA" id="ARBA00022490"/>
    </source>
</evidence>
<dbReference type="GO" id="GO:0007266">
    <property type="term" value="P:Rho protein signal transduction"/>
    <property type="evidence" value="ECO:0007669"/>
    <property type="project" value="InterPro"/>
</dbReference>
<dbReference type="PANTHER" id="PTHR10980:SF3">
    <property type="entry name" value="LD16419P"/>
    <property type="match status" value="1"/>
</dbReference>
<dbReference type="Pfam" id="PF02115">
    <property type="entry name" value="Rho_GDI"/>
    <property type="match status" value="1"/>
</dbReference>
<feature type="compositionally biased region" description="Basic and acidic residues" evidence="5">
    <location>
        <begin position="1"/>
        <end position="10"/>
    </location>
</feature>
<dbReference type="EMBL" id="VJMI01011705">
    <property type="protein sequence ID" value="KAF0752071.1"/>
    <property type="molecule type" value="Genomic_DNA"/>
</dbReference>
<proteinExistence type="inferred from homology"/>
<evidence type="ECO:0008006" key="8">
    <source>
        <dbReference type="Google" id="ProtNLM"/>
    </source>
</evidence>
<comment type="similarity">
    <text evidence="2">Belongs to the Rho GDI family.</text>
</comment>
<dbReference type="InterPro" id="IPR000406">
    <property type="entry name" value="Rho_GDI"/>
</dbReference>
<dbReference type="GO" id="GO:0016020">
    <property type="term" value="C:membrane"/>
    <property type="evidence" value="ECO:0007669"/>
    <property type="project" value="TreeGrafter"/>
</dbReference>
<evidence type="ECO:0000256" key="2">
    <source>
        <dbReference type="ARBA" id="ARBA00009758"/>
    </source>
</evidence>
<keyword evidence="3" id="KW-0343">GTPase activation</keyword>
<dbReference type="VEuPathDB" id="FungiDB:H257_01822"/>
<dbReference type="SUPFAM" id="SSF81296">
    <property type="entry name" value="E set domains"/>
    <property type="match status" value="1"/>
</dbReference>
<comment type="subcellular location">
    <subcellularLocation>
        <location evidence="1">Cytoplasm</location>
    </subcellularLocation>
</comment>
<dbReference type="InterPro" id="IPR014756">
    <property type="entry name" value="Ig_E-set"/>
</dbReference>
<gene>
    <name evidence="6" type="ORF">AaE_006171</name>
</gene>
<dbReference type="GO" id="GO:0005094">
    <property type="term" value="F:Rho GDP-dissociation inhibitor activity"/>
    <property type="evidence" value="ECO:0007669"/>
    <property type="project" value="InterPro"/>
</dbReference>
<dbReference type="GO" id="GO:0005829">
    <property type="term" value="C:cytosol"/>
    <property type="evidence" value="ECO:0007669"/>
    <property type="project" value="TreeGrafter"/>
</dbReference>
<organism evidence="6 7">
    <name type="scientific">Aphanomyces astaci</name>
    <name type="common">Crayfish plague agent</name>
    <dbReference type="NCBI Taxonomy" id="112090"/>
    <lineage>
        <taxon>Eukaryota</taxon>
        <taxon>Sar</taxon>
        <taxon>Stramenopiles</taxon>
        <taxon>Oomycota</taxon>
        <taxon>Saprolegniomycetes</taxon>
        <taxon>Saprolegniales</taxon>
        <taxon>Verrucalvaceae</taxon>
        <taxon>Aphanomyces</taxon>
    </lineage>
</organism>
<dbReference type="InterPro" id="IPR024792">
    <property type="entry name" value="RhoGDI_dom_sf"/>
</dbReference>